<name>A0A915ELV1_9BILA</name>
<dbReference type="WBParaSite" id="jg7266">
    <property type="protein sequence ID" value="jg7266"/>
    <property type="gene ID" value="jg7266"/>
</dbReference>
<dbReference type="InterPro" id="IPR043193">
    <property type="entry name" value="GLOD4"/>
</dbReference>
<evidence type="ECO:0000259" key="1">
    <source>
        <dbReference type="PROSITE" id="PS51819"/>
    </source>
</evidence>
<dbReference type="Gene3D" id="3.10.180.10">
    <property type="entry name" value="2,3-Dihydroxybiphenyl 1,2-Dioxygenase, domain 1"/>
    <property type="match status" value="2"/>
</dbReference>
<dbReference type="PROSITE" id="PS51819">
    <property type="entry name" value="VOC"/>
    <property type="match status" value="2"/>
</dbReference>
<dbReference type="Pfam" id="PF21701">
    <property type="entry name" value="GLOD4_C"/>
    <property type="match status" value="1"/>
</dbReference>
<dbReference type="InterPro" id="IPR029068">
    <property type="entry name" value="Glyas_Bleomycin-R_OHBP_Dase"/>
</dbReference>
<organism evidence="2 3">
    <name type="scientific">Ditylenchus dipsaci</name>
    <dbReference type="NCBI Taxonomy" id="166011"/>
    <lineage>
        <taxon>Eukaryota</taxon>
        <taxon>Metazoa</taxon>
        <taxon>Ecdysozoa</taxon>
        <taxon>Nematoda</taxon>
        <taxon>Chromadorea</taxon>
        <taxon>Rhabditida</taxon>
        <taxon>Tylenchina</taxon>
        <taxon>Tylenchomorpha</taxon>
        <taxon>Sphaerularioidea</taxon>
        <taxon>Anguinidae</taxon>
        <taxon>Anguininae</taxon>
        <taxon>Ditylenchus</taxon>
    </lineage>
</organism>
<evidence type="ECO:0000313" key="3">
    <source>
        <dbReference type="WBParaSite" id="jg7266"/>
    </source>
</evidence>
<dbReference type="PANTHER" id="PTHR46466:SF1">
    <property type="entry name" value="GLYOXALASE DOMAIN-CONTAINING PROTEIN 4"/>
    <property type="match status" value="1"/>
</dbReference>
<dbReference type="InterPro" id="IPR037523">
    <property type="entry name" value="VOC_core"/>
</dbReference>
<keyword evidence="2" id="KW-1185">Reference proteome</keyword>
<dbReference type="Pfam" id="PF00903">
    <property type="entry name" value="Glyoxalase"/>
    <property type="match status" value="1"/>
</dbReference>
<feature type="domain" description="VOC" evidence="1">
    <location>
        <begin position="6"/>
        <end position="128"/>
    </location>
</feature>
<dbReference type="InterPro" id="IPR004360">
    <property type="entry name" value="Glyas_Fos-R_dOase_dom"/>
</dbReference>
<sequence length="284" mass="32429">MPSSARALHYVFKIGNREASYNFYIKKLGMQVLRHEEFGEGCEATCNGPYGGKWSKTMVGYGPEDAHFVLELTYNYGIDHYQLGNDFHAIHIESTELLEKAKKKSGEMDRTMFVWRDPDEHQFFIKSGSANDITKVSVNVKDFTESKNFWSSLCKMTMENSEDVDDGCFYYAQDQCKLELRTLKGGQLKRDSGAGRIAFSVPEKELPEIQERLKKANPHYIQHELKQLDTDGKATVSVVICRDPNDHEICFVGDEAYRELSKVDPKAEQVLLDAIKNDESVKNK</sequence>
<dbReference type="AlphaFoldDB" id="A0A915ELV1"/>
<proteinExistence type="predicted"/>
<feature type="domain" description="VOC" evidence="1">
    <location>
        <begin position="132"/>
        <end position="254"/>
    </location>
</feature>
<reference evidence="3" key="1">
    <citation type="submission" date="2022-11" db="UniProtKB">
        <authorList>
            <consortium name="WormBaseParasite"/>
        </authorList>
    </citation>
    <scope>IDENTIFICATION</scope>
</reference>
<dbReference type="PANTHER" id="PTHR46466">
    <property type="entry name" value="GLYOXALASE DOMAIN-CONTAINING PROTEIN 4"/>
    <property type="match status" value="1"/>
</dbReference>
<dbReference type="SUPFAM" id="SSF54593">
    <property type="entry name" value="Glyoxalase/Bleomycin resistance protein/Dihydroxybiphenyl dioxygenase"/>
    <property type="match status" value="2"/>
</dbReference>
<accession>A0A915ELV1</accession>
<dbReference type="Proteomes" id="UP000887574">
    <property type="component" value="Unplaced"/>
</dbReference>
<protein>
    <submittedName>
        <fullName evidence="3">VOC domain-containing protein</fullName>
    </submittedName>
</protein>
<evidence type="ECO:0000313" key="2">
    <source>
        <dbReference type="Proteomes" id="UP000887574"/>
    </source>
</evidence>